<name>A0AAC9LB18_9PSEU</name>
<feature type="compositionally biased region" description="Low complexity" evidence="1">
    <location>
        <begin position="41"/>
        <end position="57"/>
    </location>
</feature>
<dbReference type="SUPFAM" id="SSF81995">
    <property type="entry name" value="beta-sandwich domain of Sec23/24"/>
    <property type="match status" value="1"/>
</dbReference>
<evidence type="ECO:0000313" key="4">
    <source>
        <dbReference type="Proteomes" id="UP000185511"/>
    </source>
</evidence>
<dbReference type="KEGG" id="acad:UA74_12850"/>
<keyword evidence="2" id="KW-0472">Membrane</keyword>
<dbReference type="Proteomes" id="UP000185511">
    <property type="component" value="Chromosome"/>
</dbReference>
<dbReference type="Gene3D" id="3.10.450.50">
    <property type="match status" value="1"/>
</dbReference>
<feature type="region of interest" description="Disordered" evidence="1">
    <location>
        <begin position="1"/>
        <end position="78"/>
    </location>
</feature>
<dbReference type="EMBL" id="CP016076">
    <property type="protein sequence ID" value="APU14628.1"/>
    <property type="molecule type" value="Genomic_DNA"/>
</dbReference>
<feature type="transmembrane region" description="Helical" evidence="2">
    <location>
        <begin position="84"/>
        <end position="106"/>
    </location>
</feature>
<evidence type="ECO:0000256" key="2">
    <source>
        <dbReference type="SAM" id="Phobius"/>
    </source>
</evidence>
<keyword evidence="4" id="KW-1185">Reference proteome</keyword>
<dbReference type="AlphaFoldDB" id="A0AAC9LB18"/>
<gene>
    <name evidence="3" type="ORF">UA74_12850</name>
</gene>
<evidence type="ECO:0000256" key="1">
    <source>
        <dbReference type="SAM" id="MobiDB-lite"/>
    </source>
</evidence>
<proteinExistence type="predicted"/>
<keyword evidence="2" id="KW-1133">Transmembrane helix</keyword>
<evidence type="ECO:0000313" key="3">
    <source>
        <dbReference type="EMBL" id="APU14628.1"/>
    </source>
</evidence>
<dbReference type="RefSeq" id="WP_075740463.1">
    <property type="nucleotide sequence ID" value="NZ_CP016076.1"/>
</dbReference>
<keyword evidence="2" id="KW-0812">Transmembrane</keyword>
<organism evidence="3 4">
    <name type="scientific">Actinoalloteichus fjordicus</name>
    <dbReference type="NCBI Taxonomy" id="1612552"/>
    <lineage>
        <taxon>Bacteria</taxon>
        <taxon>Bacillati</taxon>
        <taxon>Actinomycetota</taxon>
        <taxon>Actinomycetes</taxon>
        <taxon>Pseudonocardiales</taxon>
        <taxon>Pseudonocardiaceae</taxon>
        <taxon>Actinoalloteichus</taxon>
    </lineage>
</organism>
<feature type="compositionally biased region" description="Gly residues" evidence="1">
    <location>
        <begin position="10"/>
        <end position="22"/>
    </location>
</feature>
<sequence length="238" mass="24534">MTVPPNPQGPYGGQQGPQGQPGGQPPYGQQPGPYGQGPQGGQPQFGQQPGQPEQFGQQPGGAPYGQQPDGFGGPEGGAPKKSPLPWILAGGGVVVIAVIVVLIFTLGGGGAGGSSSPQQAADDFTAAFNDGDYQRVNELMCEADRAEDSELAEAEEAMSEMTDELAAQFGEGVSVEFSVDNVSEPADGSATAELSFRFNGLDPEMEEMLAGSMDEMTFPLELVDEDGWRVCGMSGMTG</sequence>
<accession>A0AAC9LB18</accession>
<reference evidence="4" key="1">
    <citation type="submission" date="2016-06" db="EMBL/GenBank/DDBJ databases">
        <title>Complete genome sequence of Actinoalloteichus fjordicus DSM 46855 (=ADI127-17), type strain of the new species Actinoalloteichus fjordicus.</title>
        <authorList>
            <person name="Ruckert C."/>
            <person name="Nouioui I."/>
            <person name="Willmese J."/>
            <person name="van Wezel G."/>
            <person name="Klenk H.-P."/>
            <person name="Kalinowski J."/>
            <person name="Zotchev S.B."/>
        </authorList>
    </citation>
    <scope>NUCLEOTIDE SEQUENCE [LARGE SCALE GENOMIC DNA]</scope>
    <source>
        <strain evidence="4">ADI127-7</strain>
    </source>
</reference>
<protein>
    <submittedName>
        <fullName evidence="3">Lumazine-binding domain</fullName>
    </submittedName>
</protein>